<reference evidence="3" key="1">
    <citation type="journal article" date="2019" name="Int. J. Syst. Evol. Microbiol.">
        <title>The Global Catalogue of Microorganisms (GCM) 10K type strain sequencing project: providing services to taxonomists for standard genome sequencing and annotation.</title>
        <authorList>
            <consortium name="The Broad Institute Genomics Platform"/>
            <consortium name="The Broad Institute Genome Sequencing Center for Infectious Disease"/>
            <person name="Wu L."/>
            <person name="Ma J."/>
        </authorList>
    </citation>
    <scope>NUCLEOTIDE SEQUENCE [LARGE SCALE GENOMIC DNA]</scope>
    <source>
        <strain evidence="3">JCM 18053</strain>
    </source>
</reference>
<dbReference type="EMBL" id="BAABIA010000010">
    <property type="protein sequence ID" value="GAA5147689.1"/>
    <property type="molecule type" value="Genomic_DNA"/>
</dbReference>
<name>A0ABP9PKK9_9BACT</name>
<keyword evidence="3" id="KW-1185">Reference proteome</keyword>
<sequence>MNAIDDSWEEKYGAPESVGSFYFYFYEYIDFYDFLKPAVDVLQGWSQAELFIEALKKGWLERGWAGDGLVTAIWLPPFCVEELNSTNGHILWHVKQLEDGFSWLASRHPLPFLGDPLPVEDEPDEPDDSWMDDLPLYRPRFS</sequence>
<dbReference type="RefSeq" id="WP_345738448.1">
    <property type="nucleotide sequence ID" value="NZ_BAABIA010000010.1"/>
</dbReference>
<feature type="region of interest" description="Disordered" evidence="1">
    <location>
        <begin position="116"/>
        <end position="142"/>
    </location>
</feature>
<proteinExistence type="predicted"/>
<organism evidence="2 3">
    <name type="scientific">Prosthecobacter algae</name>
    <dbReference type="NCBI Taxonomy" id="1144682"/>
    <lineage>
        <taxon>Bacteria</taxon>
        <taxon>Pseudomonadati</taxon>
        <taxon>Verrucomicrobiota</taxon>
        <taxon>Verrucomicrobiia</taxon>
        <taxon>Verrucomicrobiales</taxon>
        <taxon>Verrucomicrobiaceae</taxon>
        <taxon>Prosthecobacter</taxon>
    </lineage>
</organism>
<evidence type="ECO:0000256" key="1">
    <source>
        <dbReference type="SAM" id="MobiDB-lite"/>
    </source>
</evidence>
<feature type="compositionally biased region" description="Acidic residues" evidence="1">
    <location>
        <begin position="118"/>
        <end position="131"/>
    </location>
</feature>
<evidence type="ECO:0000313" key="3">
    <source>
        <dbReference type="Proteomes" id="UP001499852"/>
    </source>
</evidence>
<dbReference type="Proteomes" id="UP001499852">
    <property type="component" value="Unassembled WGS sequence"/>
</dbReference>
<comment type="caution">
    <text evidence="2">The sequence shown here is derived from an EMBL/GenBank/DDBJ whole genome shotgun (WGS) entry which is preliminary data.</text>
</comment>
<evidence type="ECO:0000313" key="2">
    <source>
        <dbReference type="EMBL" id="GAA5147689.1"/>
    </source>
</evidence>
<protein>
    <submittedName>
        <fullName evidence="2">Uncharacterized protein</fullName>
    </submittedName>
</protein>
<gene>
    <name evidence="2" type="ORF">GCM10023213_42720</name>
</gene>
<accession>A0ABP9PKK9</accession>